<dbReference type="Gene3D" id="3.40.50.300">
    <property type="entry name" value="P-loop containing nucleotide triphosphate hydrolases"/>
    <property type="match status" value="1"/>
</dbReference>
<evidence type="ECO:0000259" key="5">
    <source>
        <dbReference type="PROSITE" id="PS50893"/>
    </source>
</evidence>
<organism evidence="6 7">
    <name type="scientific">Xanthobacter oligotrophicus</name>
    <dbReference type="NCBI Taxonomy" id="2607286"/>
    <lineage>
        <taxon>Bacteria</taxon>
        <taxon>Pseudomonadati</taxon>
        <taxon>Pseudomonadota</taxon>
        <taxon>Alphaproteobacteria</taxon>
        <taxon>Hyphomicrobiales</taxon>
        <taxon>Xanthobacteraceae</taxon>
        <taxon>Xanthobacter</taxon>
    </lineage>
</organism>
<dbReference type="InterPro" id="IPR003593">
    <property type="entry name" value="AAA+_ATPase"/>
</dbReference>
<protein>
    <submittedName>
        <fullName evidence="6">ABC transporter ATP-binding protein</fullName>
    </submittedName>
</protein>
<keyword evidence="3" id="KW-0547">Nucleotide-binding</keyword>
<dbReference type="RefSeq" id="WP_393991568.1">
    <property type="nucleotide sequence ID" value="NZ_JBAFVH010000003.1"/>
</dbReference>
<gene>
    <name evidence="6" type="ORF">V5F32_05370</name>
</gene>
<name>A0ABW6ZV36_9HYPH</name>
<dbReference type="InterPro" id="IPR003439">
    <property type="entry name" value="ABC_transporter-like_ATP-bd"/>
</dbReference>
<reference evidence="6 7" key="1">
    <citation type="submission" date="2024-02" db="EMBL/GenBank/DDBJ databases">
        <title>Expansion and revision of Xanthobacter and proposal of Roseixanthobacter gen. nov.</title>
        <authorList>
            <person name="Soltysiak M.P.M."/>
            <person name="Jalihal A."/>
            <person name="Ory A."/>
            <person name="Chrisophersen C."/>
            <person name="Lee A.D."/>
            <person name="Boulton J."/>
            <person name="Springer M."/>
        </authorList>
    </citation>
    <scope>NUCLEOTIDE SEQUENCE [LARGE SCALE GENOMIC DNA]</scope>
    <source>
        <strain evidence="6 7">23A</strain>
    </source>
</reference>
<dbReference type="Pfam" id="PF00005">
    <property type="entry name" value="ABC_tran"/>
    <property type="match status" value="1"/>
</dbReference>
<dbReference type="PROSITE" id="PS00211">
    <property type="entry name" value="ABC_TRANSPORTER_1"/>
    <property type="match status" value="1"/>
</dbReference>
<comment type="similarity">
    <text evidence="1">Belongs to the ABC transporter superfamily.</text>
</comment>
<dbReference type="InterPro" id="IPR050166">
    <property type="entry name" value="ABC_transporter_ATP-bind"/>
</dbReference>
<sequence>MTAPLSSVPASAARHPALDIRNVSKTFLVQGRPIEALSGINLTVEAGAFVSVVGASGCGKSTLLRLILGLDRDYSGEIRLDDRPVDGPGADRAIVFQEHRLLPWLTVEANVGAALLHSGLDKPARRRAVAEHLELVGLEAFAKAYPAQLSGGMAQRVAIARALANRPRFLLLDEPLGALDALTRLRLQEELKRIVAHEGATAILVTHDVDEAVYLGHRIVVLHPRPGRIAAVLNVPEVARRDRSSPQFVALRDQVLELLGVVHAPAERGEAGERGAVAGAETAA</sequence>
<dbReference type="GO" id="GO:0005524">
    <property type="term" value="F:ATP binding"/>
    <property type="evidence" value="ECO:0007669"/>
    <property type="project" value="UniProtKB-KW"/>
</dbReference>
<proteinExistence type="inferred from homology"/>
<dbReference type="InterPro" id="IPR017871">
    <property type="entry name" value="ABC_transporter-like_CS"/>
</dbReference>
<evidence type="ECO:0000256" key="2">
    <source>
        <dbReference type="ARBA" id="ARBA00022448"/>
    </source>
</evidence>
<dbReference type="PANTHER" id="PTHR42788:SF13">
    <property type="entry name" value="ALIPHATIC SULFONATES IMPORT ATP-BINDING PROTEIN SSUB"/>
    <property type="match status" value="1"/>
</dbReference>
<dbReference type="CDD" id="cd03293">
    <property type="entry name" value="ABC_NrtD_SsuB_transporters"/>
    <property type="match status" value="1"/>
</dbReference>
<dbReference type="InterPro" id="IPR027417">
    <property type="entry name" value="P-loop_NTPase"/>
</dbReference>
<evidence type="ECO:0000256" key="3">
    <source>
        <dbReference type="ARBA" id="ARBA00022741"/>
    </source>
</evidence>
<dbReference type="PROSITE" id="PS50893">
    <property type="entry name" value="ABC_TRANSPORTER_2"/>
    <property type="match status" value="1"/>
</dbReference>
<dbReference type="Proteomes" id="UP001604002">
    <property type="component" value="Unassembled WGS sequence"/>
</dbReference>
<dbReference type="PANTHER" id="PTHR42788">
    <property type="entry name" value="TAURINE IMPORT ATP-BINDING PROTEIN-RELATED"/>
    <property type="match status" value="1"/>
</dbReference>
<evidence type="ECO:0000313" key="6">
    <source>
        <dbReference type="EMBL" id="MFG1371583.1"/>
    </source>
</evidence>
<dbReference type="SUPFAM" id="SSF52540">
    <property type="entry name" value="P-loop containing nucleoside triphosphate hydrolases"/>
    <property type="match status" value="1"/>
</dbReference>
<keyword evidence="7" id="KW-1185">Reference proteome</keyword>
<accession>A0ABW6ZV36</accession>
<dbReference type="SMART" id="SM00382">
    <property type="entry name" value="AAA"/>
    <property type="match status" value="1"/>
</dbReference>
<feature type="domain" description="ABC transporter" evidence="5">
    <location>
        <begin position="18"/>
        <end position="251"/>
    </location>
</feature>
<evidence type="ECO:0000313" key="7">
    <source>
        <dbReference type="Proteomes" id="UP001604002"/>
    </source>
</evidence>
<keyword evidence="2" id="KW-0813">Transport</keyword>
<dbReference type="EMBL" id="JBAFVH010000003">
    <property type="protein sequence ID" value="MFG1371583.1"/>
    <property type="molecule type" value="Genomic_DNA"/>
</dbReference>
<comment type="caution">
    <text evidence="6">The sequence shown here is derived from an EMBL/GenBank/DDBJ whole genome shotgun (WGS) entry which is preliminary data.</text>
</comment>
<keyword evidence="4 6" id="KW-0067">ATP-binding</keyword>
<evidence type="ECO:0000256" key="1">
    <source>
        <dbReference type="ARBA" id="ARBA00005417"/>
    </source>
</evidence>
<evidence type="ECO:0000256" key="4">
    <source>
        <dbReference type="ARBA" id="ARBA00022840"/>
    </source>
</evidence>